<feature type="domain" description="DUF4220" evidence="2">
    <location>
        <begin position="1"/>
        <end position="318"/>
    </location>
</feature>
<dbReference type="Pfam" id="PF04578">
    <property type="entry name" value="DUF594"/>
    <property type="match status" value="1"/>
</dbReference>
<accession>A0AA88QSE8</accession>
<dbReference type="PANTHER" id="PTHR31325">
    <property type="entry name" value="OS01G0798800 PROTEIN-RELATED"/>
    <property type="match status" value="1"/>
</dbReference>
<keyword evidence="4" id="KW-1185">Reference proteome</keyword>
<dbReference type="InterPro" id="IPR025315">
    <property type="entry name" value="DUF4220"/>
</dbReference>
<evidence type="ECO:0000313" key="3">
    <source>
        <dbReference type="EMBL" id="KAK2969726.1"/>
    </source>
</evidence>
<sequence length="611" mass="69050">MADWVAVVALGKLSDFASQGDSSSRSNKDGPNSALMALWAPLLLLHLGGPDTITAFSVEDIHLWLRHLVGLVVQVALVIYIFLRCWTHQSHPPLILSIPMFVAGVIKYGERTWVLRAANSVFPRPHFPVKYAGAGSLDQIEGNDLKLLVRSNYLLETLACLQGGDDELMNSGEVKANLTEVLKGSSVGSTEIFRVIEIQLGLMYDLFYTKATSIYCTTGCLLRSISSICMVTVLVAFSTIKKGAEYSKVDIGITYLLLVGAVLLEFYGIALLISSEWMILWMVGHWENPQLKCILVRVLALFTVYNLKGKWSGVVGQLDYPSFLDYPGQKKPPLTMLCYRILKLLGMGYLKFNIFCCQSYVHDFDIMKTVIMKWVRERVGKISEIEHVVIGRPGELALKRYGLLRHFEQPRKSSFPETVTLFHRVTEACYKEDDHNLEGERGDKKNPQREASKLMSRYMLYFLTMYPSVFEGSVPLKSYIVTESGRRNILTFTLERVYGIVYQEITGKDNKWEILSELWAEMLCHGAALCPLNHHYENIRRGGEFLTHVWLLLTWHGEMSTGMCVGCEEGMEQLPLRQLGGLNKLVAVVIGYCNSEARDRRILAQQKIDTQ</sequence>
<dbReference type="Pfam" id="PF13968">
    <property type="entry name" value="DUF4220"/>
    <property type="match status" value="1"/>
</dbReference>
<evidence type="ECO:0000259" key="2">
    <source>
        <dbReference type="Pfam" id="PF13968"/>
    </source>
</evidence>
<dbReference type="Proteomes" id="UP001187471">
    <property type="component" value="Unassembled WGS sequence"/>
</dbReference>
<organism evidence="3 4">
    <name type="scientific">Escallonia rubra</name>
    <dbReference type="NCBI Taxonomy" id="112253"/>
    <lineage>
        <taxon>Eukaryota</taxon>
        <taxon>Viridiplantae</taxon>
        <taxon>Streptophyta</taxon>
        <taxon>Embryophyta</taxon>
        <taxon>Tracheophyta</taxon>
        <taxon>Spermatophyta</taxon>
        <taxon>Magnoliopsida</taxon>
        <taxon>eudicotyledons</taxon>
        <taxon>Gunneridae</taxon>
        <taxon>Pentapetalae</taxon>
        <taxon>asterids</taxon>
        <taxon>campanulids</taxon>
        <taxon>Escalloniales</taxon>
        <taxon>Escalloniaceae</taxon>
        <taxon>Escallonia</taxon>
    </lineage>
</organism>
<gene>
    <name evidence="3" type="ORF">RJ640_029764</name>
</gene>
<dbReference type="AlphaFoldDB" id="A0AA88QSE8"/>
<proteinExistence type="predicted"/>
<dbReference type="EMBL" id="JAVXUO010002778">
    <property type="protein sequence ID" value="KAK2969726.1"/>
    <property type="molecule type" value="Genomic_DNA"/>
</dbReference>
<name>A0AA88QSE8_9ASTE</name>
<evidence type="ECO:0000256" key="1">
    <source>
        <dbReference type="SAM" id="Phobius"/>
    </source>
</evidence>
<dbReference type="InterPro" id="IPR007658">
    <property type="entry name" value="DUF594"/>
</dbReference>
<evidence type="ECO:0000313" key="4">
    <source>
        <dbReference type="Proteomes" id="UP001187471"/>
    </source>
</evidence>
<keyword evidence="1" id="KW-0472">Membrane</keyword>
<protein>
    <recommendedName>
        <fullName evidence="2">DUF4220 domain-containing protein</fullName>
    </recommendedName>
</protein>
<keyword evidence="1" id="KW-0812">Transmembrane</keyword>
<reference evidence="3" key="1">
    <citation type="submission" date="2022-12" db="EMBL/GenBank/DDBJ databases">
        <title>Draft genome assemblies for two species of Escallonia (Escalloniales).</title>
        <authorList>
            <person name="Chanderbali A."/>
            <person name="Dervinis C."/>
            <person name="Anghel I."/>
            <person name="Soltis D."/>
            <person name="Soltis P."/>
            <person name="Zapata F."/>
        </authorList>
    </citation>
    <scope>NUCLEOTIDE SEQUENCE</scope>
    <source>
        <strain evidence="3">UCBG92.1500</strain>
        <tissue evidence="3">Leaf</tissue>
    </source>
</reference>
<feature type="transmembrane region" description="Helical" evidence="1">
    <location>
        <begin position="252"/>
        <end position="273"/>
    </location>
</feature>
<comment type="caution">
    <text evidence="3">The sequence shown here is derived from an EMBL/GenBank/DDBJ whole genome shotgun (WGS) entry which is preliminary data.</text>
</comment>
<feature type="transmembrane region" description="Helical" evidence="1">
    <location>
        <begin position="64"/>
        <end position="83"/>
    </location>
</feature>
<keyword evidence="1" id="KW-1133">Transmembrane helix</keyword>